<dbReference type="EMBL" id="JAGFBR010000704">
    <property type="protein sequence ID" value="KAH0437883.1"/>
    <property type="molecule type" value="Genomic_DNA"/>
</dbReference>
<dbReference type="AlphaFoldDB" id="A0AAV7FMA2"/>
<organism evidence="4 6">
    <name type="scientific">Dendrobium chrysotoxum</name>
    <name type="common">Orchid</name>
    <dbReference type="NCBI Taxonomy" id="161865"/>
    <lineage>
        <taxon>Eukaryota</taxon>
        <taxon>Viridiplantae</taxon>
        <taxon>Streptophyta</taxon>
        <taxon>Embryophyta</taxon>
        <taxon>Tracheophyta</taxon>
        <taxon>Spermatophyta</taxon>
        <taxon>Magnoliopsida</taxon>
        <taxon>Liliopsida</taxon>
        <taxon>Asparagales</taxon>
        <taxon>Orchidaceae</taxon>
        <taxon>Epidendroideae</taxon>
        <taxon>Malaxideae</taxon>
        <taxon>Dendrobiinae</taxon>
        <taxon>Dendrobium</taxon>
    </lineage>
</organism>
<accession>A0AAV7FMA2</accession>
<dbReference type="EMBL" id="JAGFBR010000704">
    <property type="protein sequence ID" value="KAH0437901.1"/>
    <property type="molecule type" value="Genomic_DNA"/>
</dbReference>
<protein>
    <submittedName>
        <fullName evidence="4">Uncharacterized protein</fullName>
    </submittedName>
</protein>
<evidence type="ECO:0000313" key="5">
    <source>
        <dbReference type="EMBL" id="KAH0438153.1"/>
    </source>
</evidence>
<proteinExistence type="predicted"/>
<gene>
    <name evidence="5" type="ORF">IEQ34_026150</name>
    <name evidence="2" type="ORF">IEQ34_026166</name>
    <name evidence="3" type="ORF">IEQ34_026172</name>
    <name evidence="4" type="ORF">IEQ34_026184</name>
</gene>
<comment type="caution">
    <text evidence="4">The sequence shown here is derived from an EMBL/GenBank/DDBJ whole genome shotgun (WGS) entry which is preliminary data.</text>
</comment>
<dbReference type="EMBL" id="JAGFBR010000704">
    <property type="protein sequence ID" value="KAH0437889.1"/>
    <property type="molecule type" value="Genomic_DNA"/>
</dbReference>
<keyword evidence="6" id="KW-1185">Reference proteome</keyword>
<dbReference type="EMBL" id="JAGFBR010000697">
    <property type="protein sequence ID" value="KAH0438153.1"/>
    <property type="molecule type" value="Genomic_DNA"/>
</dbReference>
<evidence type="ECO:0000313" key="4">
    <source>
        <dbReference type="EMBL" id="KAH0437901.1"/>
    </source>
</evidence>
<evidence type="ECO:0000313" key="2">
    <source>
        <dbReference type="EMBL" id="KAH0437883.1"/>
    </source>
</evidence>
<evidence type="ECO:0000313" key="3">
    <source>
        <dbReference type="EMBL" id="KAH0437889.1"/>
    </source>
</evidence>
<reference evidence="4 6" key="1">
    <citation type="journal article" date="2021" name="Hortic Res">
        <title>Chromosome-scale assembly of the Dendrobium chrysotoxum genome enhances the understanding of orchid evolution.</title>
        <authorList>
            <person name="Zhang Y."/>
            <person name="Zhang G.Q."/>
            <person name="Zhang D."/>
            <person name="Liu X.D."/>
            <person name="Xu X.Y."/>
            <person name="Sun W.H."/>
            <person name="Yu X."/>
            <person name="Zhu X."/>
            <person name="Wang Z.W."/>
            <person name="Zhao X."/>
            <person name="Zhong W.Y."/>
            <person name="Chen H."/>
            <person name="Yin W.L."/>
            <person name="Huang T."/>
            <person name="Niu S.C."/>
            <person name="Liu Z.J."/>
        </authorList>
    </citation>
    <scope>NUCLEOTIDE SEQUENCE [LARGE SCALE GENOMIC DNA]</scope>
    <source>
        <strain evidence="4">Lindl</strain>
    </source>
</reference>
<sequence>MGSQDRSVYFGLDNDPSAGSMDFSQSHGRRTARITAIRTLHRTIQSVGATGGVYKGQGRSQRELMTRAY</sequence>
<feature type="region of interest" description="Disordered" evidence="1">
    <location>
        <begin position="1"/>
        <end position="29"/>
    </location>
</feature>
<reference evidence="4" key="2">
    <citation type="submission" date="2021-03" db="EMBL/GenBank/DDBJ databases">
        <authorList>
            <person name="Zhang Y."/>
            <person name="Zhang G.-Q."/>
            <person name="Huang T."/>
            <person name="Niu S.-C."/>
            <person name="Liu Z.-J."/>
        </authorList>
    </citation>
    <scope>NUCLEOTIDE SEQUENCE</scope>
    <source>
        <strain evidence="4">Lindl</strain>
        <tissue evidence="4">Fresh leaves</tissue>
    </source>
</reference>
<name>A0AAV7FMA2_DENCH</name>
<dbReference type="Proteomes" id="UP000775213">
    <property type="component" value="Unassembled WGS sequence"/>
</dbReference>
<evidence type="ECO:0000313" key="6">
    <source>
        <dbReference type="Proteomes" id="UP000775213"/>
    </source>
</evidence>
<evidence type="ECO:0000256" key="1">
    <source>
        <dbReference type="SAM" id="MobiDB-lite"/>
    </source>
</evidence>